<dbReference type="SUPFAM" id="SSF53850">
    <property type="entry name" value="Periplasmic binding protein-like II"/>
    <property type="match status" value="1"/>
</dbReference>
<name>A0A174BVF6_9FIRM</name>
<dbReference type="PROSITE" id="PS51257">
    <property type="entry name" value="PROKAR_LIPOPROTEIN"/>
    <property type="match status" value="1"/>
</dbReference>
<sequence length="448" mass="49375">MARRRHVKKKVISMLLAAALGATMLAGCSSGNKEAADKGKETGDKVTIRILTRIAGTSKQTQIYNEILDEFKESHPEVEIVDNSQSEESAFNNLIASDIASGDMANIFRIQGVANLADYIDNGLIKDVSDYLEKDQEWGGGFTEGALNYFKVPGHDGVYAIPMESGTISFYYNKDLLSKAGIDQFPETWKELLDAVAKLKETGVIPIAMGAQSTYMAGHLHDSIFYKWLGTDAAKELGSREMNWTDQGVVETLQFVKDLIDAGAFDPNAAGLTDEMALTQFREGQAAMVLTGLWNSDSFLDETLTPVSDQIETANFPYFEEKPEFKNENMQTIGSYMISGQLEGKELDLTMELIRMLTDKDAAKRFAEEAGVLIPRNDIDLDETKVPRLLADNIKLCENNTGIGVDVFDFDPIPSMMDRTRNSIVSMFINASAEDAAKEIQAEVDAAQ</sequence>
<proteinExistence type="predicted"/>
<protein>
    <submittedName>
        <fullName evidence="2">Maltose ABC transporter periplasmic protein</fullName>
    </submittedName>
</protein>
<dbReference type="RefSeq" id="WP_055151764.1">
    <property type="nucleotide sequence ID" value="NZ_CYZU01000008.1"/>
</dbReference>
<evidence type="ECO:0000256" key="1">
    <source>
        <dbReference type="SAM" id="SignalP"/>
    </source>
</evidence>
<dbReference type="EMBL" id="CYZU01000008">
    <property type="protein sequence ID" value="CUO04139.1"/>
    <property type="molecule type" value="Genomic_DNA"/>
</dbReference>
<dbReference type="Proteomes" id="UP000095544">
    <property type="component" value="Unassembled WGS sequence"/>
</dbReference>
<dbReference type="AlphaFoldDB" id="A0A174BVF6"/>
<reference evidence="2 3" key="1">
    <citation type="submission" date="2015-09" db="EMBL/GenBank/DDBJ databases">
        <authorList>
            <consortium name="Pathogen Informatics"/>
        </authorList>
    </citation>
    <scope>NUCLEOTIDE SEQUENCE [LARGE SCALE GENOMIC DNA]</scope>
    <source>
        <strain evidence="2 3">2789STDY5834876</strain>
    </source>
</reference>
<keyword evidence="1" id="KW-0732">Signal</keyword>
<dbReference type="OrthoDB" id="367242at2"/>
<dbReference type="Pfam" id="PF01547">
    <property type="entry name" value="SBP_bac_1"/>
    <property type="match status" value="1"/>
</dbReference>
<feature type="signal peptide" evidence="1">
    <location>
        <begin position="1"/>
        <end position="35"/>
    </location>
</feature>
<evidence type="ECO:0000313" key="2">
    <source>
        <dbReference type="EMBL" id="CUO04139.1"/>
    </source>
</evidence>
<dbReference type="InterPro" id="IPR006059">
    <property type="entry name" value="SBP"/>
</dbReference>
<evidence type="ECO:0000313" key="3">
    <source>
        <dbReference type="Proteomes" id="UP000095544"/>
    </source>
</evidence>
<dbReference type="STRING" id="39482.ERS852491_01116"/>
<dbReference type="PANTHER" id="PTHR43649">
    <property type="entry name" value="ARABINOSE-BINDING PROTEIN-RELATED"/>
    <property type="match status" value="1"/>
</dbReference>
<accession>A0A174BVF6</accession>
<dbReference type="Gene3D" id="3.40.190.10">
    <property type="entry name" value="Periplasmic binding protein-like II"/>
    <property type="match status" value="2"/>
</dbReference>
<organism evidence="2 3">
    <name type="scientific">Faecalicatena contorta</name>
    <dbReference type="NCBI Taxonomy" id="39482"/>
    <lineage>
        <taxon>Bacteria</taxon>
        <taxon>Bacillati</taxon>
        <taxon>Bacillota</taxon>
        <taxon>Clostridia</taxon>
        <taxon>Lachnospirales</taxon>
        <taxon>Lachnospiraceae</taxon>
        <taxon>Faecalicatena</taxon>
    </lineage>
</organism>
<dbReference type="InterPro" id="IPR050490">
    <property type="entry name" value="Bact_solute-bd_prot1"/>
</dbReference>
<gene>
    <name evidence="2" type="ORF">ERS852491_01116</name>
</gene>
<feature type="chain" id="PRO_5008018700" evidence="1">
    <location>
        <begin position="36"/>
        <end position="448"/>
    </location>
</feature>